<dbReference type="Pfam" id="PF06041">
    <property type="entry name" value="DUF924"/>
    <property type="match status" value="1"/>
</dbReference>
<dbReference type="RefSeq" id="WP_379983173.1">
    <property type="nucleotide sequence ID" value="NZ_JADIKD010000012.1"/>
</dbReference>
<dbReference type="SUPFAM" id="SSF48452">
    <property type="entry name" value="TPR-like"/>
    <property type="match status" value="1"/>
</dbReference>
<sequence length="187" mass="20655">MKFEAGAACRVAPSDVVTFWRNAGAGLWFAKNAAFDRRFRERFLSAYEAAAARALDGWQVSPLGSLALLLLTDQFPRNAFRGTARMYATDTLARAFARTAQARNYIAAVDPDLRLFFCLPFAHSEDAADQALSVALHAQLGQPWLAHAESHQAIIRRFGRFPHRNPLLGRTSTPEEQAFLDQGGFAG</sequence>
<dbReference type="InterPro" id="IPR010323">
    <property type="entry name" value="DUF924"/>
</dbReference>
<comment type="caution">
    <text evidence="1">The sequence shown here is derived from an EMBL/GenBank/DDBJ whole genome shotgun (WGS) entry which is preliminary data.</text>
</comment>
<protein>
    <submittedName>
        <fullName evidence="1">DUF924 family protein</fullName>
    </submittedName>
</protein>
<dbReference type="Gene3D" id="1.20.58.320">
    <property type="entry name" value="TPR-like"/>
    <property type="match status" value="1"/>
</dbReference>
<dbReference type="Proteomes" id="UP001620408">
    <property type="component" value="Unassembled WGS sequence"/>
</dbReference>
<gene>
    <name evidence="1" type="ORF">ISS97_18180</name>
</gene>
<dbReference type="InterPro" id="IPR011990">
    <property type="entry name" value="TPR-like_helical_dom_sf"/>
</dbReference>
<accession>A0ABW8KCN8</accession>
<name>A0ABW8KCN8_9GAMM</name>
<dbReference type="Gene3D" id="1.25.40.10">
    <property type="entry name" value="Tetratricopeptide repeat domain"/>
    <property type="match status" value="1"/>
</dbReference>
<evidence type="ECO:0000313" key="1">
    <source>
        <dbReference type="EMBL" id="MFK2919204.1"/>
    </source>
</evidence>
<proteinExistence type="predicted"/>
<reference evidence="1 2" key="1">
    <citation type="submission" date="2020-10" db="EMBL/GenBank/DDBJ databases">
        <title>Phylogeny of dyella-like bacteria.</title>
        <authorList>
            <person name="Fu J."/>
        </authorList>
    </citation>
    <scope>NUCLEOTIDE SEQUENCE [LARGE SCALE GENOMIC DNA]</scope>
    <source>
        <strain evidence="1 2">BB4</strain>
    </source>
</reference>
<keyword evidence="2" id="KW-1185">Reference proteome</keyword>
<organism evidence="1 2">
    <name type="scientific">Dyella koreensis</name>
    <dbReference type="NCBI Taxonomy" id="311235"/>
    <lineage>
        <taxon>Bacteria</taxon>
        <taxon>Pseudomonadati</taxon>
        <taxon>Pseudomonadota</taxon>
        <taxon>Gammaproteobacteria</taxon>
        <taxon>Lysobacterales</taxon>
        <taxon>Rhodanobacteraceae</taxon>
        <taxon>Dyella</taxon>
    </lineage>
</organism>
<dbReference type="EMBL" id="JADIKD010000012">
    <property type="protein sequence ID" value="MFK2919204.1"/>
    <property type="molecule type" value="Genomic_DNA"/>
</dbReference>
<evidence type="ECO:0000313" key="2">
    <source>
        <dbReference type="Proteomes" id="UP001620408"/>
    </source>
</evidence>